<dbReference type="PANTHER" id="PTHR45964">
    <property type="entry name" value="WSCD FAMILY MEMBER CG9164"/>
    <property type="match status" value="1"/>
</dbReference>
<feature type="transmembrane region" description="Helical" evidence="3">
    <location>
        <begin position="34"/>
        <end position="53"/>
    </location>
</feature>
<evidence type="ECO:0000313" key="5">
    <source>
        <dbReference type="EMBL" id="PIK62957.1"/>
    </source>
</evidence>
<dbReference type="Gene3D" id="3.40.50.300">
    <property type="entry name" value="P-loop containing nucleotide triphosphate hydrolases"/>
    <property type="match status" value="1"/>
</dbReference>
<dbReference type="InterPro" id="IPR051589">
    <property type="entry name" value="Sialate-O-sulfotransferase"/>
</dbReference>
<protein>
    <submittedName>
        <fullName evidence="5">Putative WSC domain-containing protein 2</fullName>
    </submittedName>
</protein>
<evidence type="ECO:0000256" key="2">
    <source>
        <dbReference type="ARBA" id="ARBA00022737"/>
    </source>
</evidence>
<reference evidence="5 6" key="1">
    <citation type="journal article" date="2017" name="PLoS Biol.">
        <title>The sea cucumber genome provides insights into morphological evolution and visceral regeneration.</title>
        <authorList>
            <person name="Zhang X."/>
            <person name="Sun L."/>
            <person name="Yuan J."/>
            <person name="Sun Y."/>
            <person name="Gao Y."/>
            <person name="Zhang L."/>
            <person name="Li S."/>
            <person name="Dai H."/>
            <person name="Hamel J.F."/>
            <person name="Liu C."/>
            <person name="Yu Y."/>
            <person name="Liu S."/>
            <person name="Lin W."/>
            <person name="Guo K."/>
            <person name="Jin S."/>
            <person name="Xu P."/>
            <person name="Storey K.B."/>
            <person name="Huan P."/>
            <person name="Zhang T."/>
            <person name="Zhou Y."/>
            <person name="Zhang J."/>
            <person name="Lin C."/>
            <person name="Li X."/>
            <person name="Xing L."/>
            <person name="Huo D."/>
            <person name="Sun M."/>
            <person name="Wang L."/>
            <person name="Mercier A."/>
            <person name="Li F."/>
            <person name="Yang H."/>
            <person name="Xiang J."/>
        </authorList>
    </citation>
    <scope>NUCLEOTIDE SEQUENCE [LARGE SCALE GENOMIC DNA]</scope>
    <source>
        <strain evidence="5">Shaxun</strain>
        <tissue evidence="5">Muscle</tissue>
    </source>
</reference>
<evidence type="ECO:0000256" key="1">
    <source>
        <dbReference type="ARBA" id="ARBA00010236"/>
    </source>
</evidence>
<keyword evidence="2" id="KW-0677">Repeat</keyword>
<dbReference type="InterPro" id="IPR002889">
    <property type="entry name" value="WSC_carb-bd"/>
</dbReference>
<dbReference type="Proteomes" id="UP000230750">
    <property type="component" value="Unassembled WGS sequence"/>
</dbReference>
<dbReference type="SMART" id="SM00321">
    <property type="entry name" value="WSC"/>
    <property type="match status" value="2"/>
</dbReference>
<comment type="similarity">
    <text evidence="1">Belongs to the WSCD family.</text>
</comment>
<comment type="caution">
    <text evidence="5">The sequence shown here is derived from an EMBL/GenBank/DDBJ whole genome shotgun (WGS) entry which is preliminary data.</text>
</comment>
<evidence type="ECO:0000313" key="6">
    <source>
        <dbReference type="Proteomes" id="UP000230750"/>
    </source>
</evidence>
<dbReference type="STRING" id="307972.A0A2G8LRQ8"/>
<dbReference type="EMBL" id="MRZV01000002">
    <property type="protein sequence ID" value="PIK62957.1"/>
    <property type="molecule type" value="Genomic_DNA"/>
</dbReference>
<evidence type="ECO:0000259" key="4">
    <source>
        <dbReference type="PROSITE" id="PS51212"/>
    </source>
</evidence>
<dbReference type="PROSITE" id="PS51212">
    <property type="entry name" value="WSC"/>
    <property type="match status" value="2"/>
</dbReference>
<gene>
    <name evidence="5" type="ORF">BSL78_00084</name>
</gene>
<feature type="domain" description="WSC" evidence="4">
    <location>
        <begin position="154"/>
        <end position="249"/>
    </location>
</feature>
<keyword evidence="3" id="KW-1133">Transmembrane helix</keyword>
<keyword evidence="6" id="KW-1185">Reference proteome</keyword>
<name>A0A2G8LRQ8_STIJA</name>
<accession>A0A2G8LRQ8</accession>
<keyword evidence="3" id="KW-0472">Membrane</keyword>
<dbReference type="GO" id="GO:0008146">
    <property type="term" value="F:sulfotransferase activity"/>
    <property type="evidence" value="ECO:0007669"/>
    <property type="project" value="InterPro"/>
</dbReference>
<dbReference type="InterPro" id="IPR000863">
    <property type="entry name" value="Sulfotransferase_dom"/>
</dbReference>
<dbReference type="SUPFAM" id="SSF52540">
    <property type="entry name" value="P-loop containing nucleoside triphosphate hydrolases"/>
    <property type="match status" value="1"/>
</dbReference>
<dbReference type="PANTHER" id="PTHR45964:SF9">
    <property type="entry name" value="SULFOTRANSFERASE"/>
    <property type="match status" value="1"/>
</dbReference>
<proteinExistence type="inferred from homology"/>
<dbReference type="Pfam" id="PF00685">
    <property type="entry name" value="Sulfotransfer_1"/>
    <property type="match status" value="1"/>
</dbReference>
<evidence type="ECO:0000256" key="3">
    <source>
        <dbReference type="SAM" id="Phobius"/>
    </source>
</evidence>
<dbReference type="OrthoDB" id="5985073at2759"/>
<dbReference type="InterPro" id="IPR027417">
    <property type="entry name" value="P-loop_NTPase"/>
</dbReference>
<keyword evidence="3" id="KW-0812">Transmembrane</keyword>
<dbReference type="Pfam" id="PF01822">
    <property type="entry name" value="WSC"/>
    <property type="match status" value="2"/>
</dbReference>
<organism evidence="5 6">
    <name type="scientific">Stichopus japonicus</name>
    <name type="common">Sea cucumber</name>
    <dbReference type="NCBI Taxonomy" id="307972"/>
    <lineage>
        <taxon>Eukaryota</taxon>
        <taxon>Metazoa</taxon>
        <taxon>Echinodermata</taxon>
        <taxon>Eleutherozoa</taxon>
        <taxon>Echinozoa</taxon>
        <taxon>Holothuroidea</taxon>
        <taxon>Aspidochirotacea</taxon>
        <taxon>Aspidochirotida</taxon>
        <taxon>Stichopodidae</taxon>
        <taxon>Apostichopus</taxon>
    </lineage>
</organism>
<feature type="domain" description="WSC" evidence="4">
    <location>
        <begin position="272"/>
        <end position="370"/>
    </location>
</feature>
<dbReference type="AlphaFoldDB" id="A0A2G8LRQ8"/>
<sequence>MPVRQDPPQSILGCLARIFHKSFCGAGRKGPIRLFGMALAFALPFYIILFVYIPSNGLEDGLNDINNNNNNNKFMEGNNDIQLANVAVRDVKLSEREAEVEDMDRRGRVLMKGNEMQEYGGLKEKPAAAKVVTTLPFDNRTKAQHSTEIIGGITVVYMGCYKDATTKYRRALQGAFYTDINRMTIERCLQHCSLKSYPFAGLEFSSECYCAQAVTASKAREKDACNMTCSGNKDQICGGAPYISVYQISTPGQAIAGADHLVNQKEANTVRGYDFRACVPYVKKKGDSIFTGGILIEQSTMTIPSCLKACGDEQHPLAGMARGKECHCGHLTTDFDLQDKVDPEMCNAPCPGDEKSFCGADEFISIYQTSHQDERCLEMTLKPTGSMPLIAVASFPGSGNTWVRYLIERASGIYTGSYYDDGDLYNKGFKGEREHWLKGTTVAVKTHRFDEEHVATYDGVILIIRDPYKAILSEHNRKFGGHTGYASDRHYTQGTEWIDFVTGKSRTWTNTALNFLQYNKNVLVVHYEDLRSNLKPNLEKMLRFLKVKIDPNRVLCTISSPDGKYKRPAAKQKLSFDPFTDEMKEYVSLYIKAVSMALHITNQTKLPDTYNPHLKFL</sequence>